<proteinExistence type="predicted"/>
<evidence type="ECO:0000313" key="1">
    <source>
        <dbReference type="EMBL" id="KAF4083485.1"/>
    </source>
</evidence>
<protein>
    <submittedName>
        <fullName evidence="1">Uncharacterized protein</fullName>
    </submittedName>
</protein>
<keyword evidence="2" id="KW-1185">Reference proteome</keyword>
<reference evidence="1 2" key="1">
    <citation type="submission" date="2020-02" db="EMBL/GenBank/DDBJ databases">
        <title>A chromosome-scale genome assembly of the black bullhead catfish (Ameiurus melas).</title>
        <authorList>
            <person name="Wen M."/>
            <person name="Zham M."/>
            <person name="Cabau C."/>
            <person name="Klopp C."/>
            <person name="Donnadieu C."/>
            <person name="Roques C."/>
            <person name="Bouchez O."/>
            <person name="Lampietro C."/>
            <person name="Jouanno E."/>
            <person name="Herpin A."/>
            <person name="Louis A."/>
            <person name="Berthelot C."/>
            <person name="Parey E."/>
            <person name="Roest-Crollius H."/>
            <person name="Braasch I."/>
            <person name="Postlethwait J."/>
            <person name="Robinson-Rechavi M."/>
            <person name="Echchiki A."/>
            <person name="Begum T."/>
            <person name="Montfort J."/>
            <person name="Schartl M."/>
            <person name="Bobe J."/>
            <person name="Guiguen Y."/>
        </authorList>
    </citation>
    <scope>NUCLEOTIDE SEQUENCE [LARGE SCALE GENOMIC DNA]</scope>
    <source>
        <strain evidence="1">M_S1</strain>
        <tissue evidence="1">Blood</tissue>
    </source>
</reference>
<comment type="caution">
    <text evidence="1">The sequence shown here is derived from an EMBL/GenBank/DDBJ whole genome shotgun (WGS) entry which is preliminary data.</text>
</comment>
<name>A0A7J6AKL1_AMEME</name>
<sequence>MKCKCGGSDREECTDGVVCKKCGMMLETEKWIPEAMASAGASSGAGQYVDWNCYFGYMSRSYNTVP</sequence>
<accession>A0A7J6AKL1</accession>
<evidence type="ECO:0000313" key="2">
    <source>
        <dbReference type="Proteomes" id="UP000593565"/>
    </source>
</evidence>
<dbReference type="Proteomes" id="UP000593565">
    <property type="component" value="Unassembled WGS sequence"/>
</dbReference>
<dbReference type="EMBL" id="JAAGNN010000011">
    <property type="protein sequence ID" value="KAF4083485.1"/>
    <property type="molecule type" value="Genomic_DNA"/>
</dbReference>
<dbReference type="AlphaFoldDB" id="A0A7J6AKL1"/>
<gene>
    <name evidence="1" type="ORF">AMELA_G00141890</name>
</gene>
<organism evidence="1 2">
    <name type="scientific">Ameiurus melas</name>
    <name type="common">Black bullhead</name>
    <name type="synonym">Silurus melas</name>
    <dbReference type="NCBI Taxonomy" id="219545"/>
    <lineage>
        <taxon>Eukaryota</taxon>
        <taxon>Metazoa</taxon>
        <taxon>Chordata</taxon>
        <taxon>Craniata</taxon>
        <taxon>Vertebrata</taxon>
        <taxon>Euteleostomi</taxon>
        <taxon>Actinopterygii</taxon>
        <taxon>Neopterygii</taxon>
        <taxon>Teleostei</taxon>
        <taxon>Ostariophysi</taxon>
        <taxon>Siluriformes</taxon>
        <taxon>Ictaluridae</taxon>
        <taxon>Ameiurus</taxon>
    </lineage>
</organism>